<comment type="caution">
    <text evidence="5">The sequence shown here is derived from an EMBL/GenBank/DDBJ whole genome shotgun (WGS) entry which is preliminary data.</text>
</comment>
<feature type="non-terminal residue" evidence="5">
    <location>
        <position position="320"/>
    </location>
</feature>
<dbReference type="Proteomes" id="UP001258945">
    <property type="component" value="Unassembled WGS sequence"/>
</dbReference>
<accession>A0ABU3MKD1</accession>
<sequence length="320" mass="32755">MSGTLPTVSLVVAKSYLTEGTDKTLDVIVVRTPSDLTSSVTVEFFTPVTTRNVAGADDFVGGLASKVVTFAPGETSKAVSWGLVDDNVPEVTGTIGLWLRNPINATVSMSNGGSTGVIIQDDDPISTLSISAVGASAVREGDASDQGAHKLTFDIVREGNTSWSISATVAIEADTTAGAHSASAGDIVGGFATQQIYFNPGETHKTFEVAIAGDSLLEGNETFVVRIANIWTPSSTPGFVTGIGTVAVTATILDDDTPVVSGGAGNDVLHHVDGPHIYDGGAGFDVLDYGATGRRGLAVTRSAEGDVVISHGGQTDTLRS</sequence>
<organism evidence="5 6">
    <name type="scientific">Roseomonas gilardii</name>
    <dbReference type="NCBI Taxonomy" id="257708"/>
    <lineage>
        <taxon>Bacteria</taxon>
        <taxon>Pseudomonadati</taxon>
        <taxon>Pseudomonadota</taxon>
        <taxon>Alphaproteobacteria</taxon>
        <taxon>Acetobacterales</taxon>
        <taxon>Roseomonadaceae</taxon>
        <taxon>Roseomonas</taxon>
    </lineage>
</organism>
<dbReference type="SMART" id="SM00237">
    <property type="entry name" value="Calx_beta"/>
    <property type="match status" value="1"/>
</dbReference>
<dbReference type="EMBL" id="JAVVDO010000046">
    <property type="protein sequence ID" value="MDT8333180.1"/>
    <property type="molecule type" value="Genomic_DNA"/>
</dbReference>
<dbReference type="PANTHER" id="PTHR46682">
    <property type="entry name" value="ADHESION G-PROTEIN COUPLED RECEPTOR V1"/>
    <property type="match status" value="1"/>
</dbReference>
<dbReference type="Gene3D" id="2.60.40.2030">
    <property type="match status" value="2"/>
</dbReference>
<evidence type="ECO:0000256" key="3">
    <source>
        <dbReference type="ARBA" id="ARBA00022837"/>
    </source>
</evidence>
<dbReference type="PANTHER" id="PTHR46682:SF1">
    <property type="entry name" value="ADHESION G-PROTEIN COUPLED RECEPTOR V1"/>
    <property type="match status" value="1"/>
</dbReference>
<evidence type="ECO:0000313" key="6">
    <source>
        <dbReference type="Proteomes" id="UP001258945"/>
    </source>
</evidence>
<keyword evidence="3" id="KW-0106">Calcium</keyword>
<dbReference type="RefSeq" id="WP_314284379.1">
    <property type="nucleotide sequence ID" value="NZ_JAVVDO010000046.1"/>
</dbReference>
<evidence type="ECO:0000256" key="1">
    <source>
        <dbReference type="ARBA" id="ARBA00022729"/>
    </source>
</evidence>
<evidence type="ECO:0000313" key="5">
    <source>
        <dbReference type="EMBL" id="MDT8333180.1"/>
    </source>
</evidence>
<dbReference type="InterPro" id="IPR003644">
    <property type="entry name" value="Calx_beta"/>
</dbReference>
<proteinExistence type="predicted"/>
<keyword evidence="6" id="KW-1185">Reference proteome</keyword>
<keyword evidence="1" id="KW-0732">Signal</keyword>
<reference evidence="5 6" key="1">
    <citation type="journal article" date="2019" name="Microb. Pathog.">
        <title>Comparison of VITEK 2, MALDI-TOF MS, 16S rRNA gene sequencing, and whole-genome sequencing for identification of Roseomonas mucosa.</title>
        <authorList>
            <person name="Rudolph W.W."/>
            <person name="Gunzer F."/>
            <person name="Trauth M."/>
            <person name="Bunk B."/>
            <person name="Bigge R."/>
            <person name="Schrottner P."/>
        </authorList>
    </citation>
    <scope>NUCLEOTIDE SEQUENCE [LARGE SCALE GENOMIC DNA]</scope>
    <source>
        <strain evidence="5 6">DSM 103800</strain>
    </source>
</reference>
<name>A0ABU3MKD1_9PROT</name>
<dbReference type="InterPro" id="IPR038081">
    <property type="entry name" value="CalX-like_sf"/>
</dbReference>
<dbReference type="Pfam" id="PF03160">
    <property type="entry name" value="Calx-beta"/>
    <property type="match status" value="2"/>
</dbReference>
<dbReference type="SUPFAM" id="SSF141072">
    <property type="entry name" value="CalX-like"/>
    <property type="match status" value="2"/>
</dbReference>
<feature type="domain" description="Calx-beta" evidence="4">
    <location>
        <begin position="115"/>
        <end position="228"/>
    </location>
</feature>
<protein>
    <submittedName>
        <fullName evidence="5">Calx-beta domain-containing protein</fullName>
    </submittedName>
</protein>
<keyword evidence="2" id="KW-0677">Repeat</keyword>
<evidence type="ECO:0000259" key="4">
    <source>
        <dbReference type="SMART" id="SM00237"/>
    </source>
</evidence>
<dbReference type="InterPro" id="IPR026919">
    <property type="entry name" value="ADGRV1"/>
</dbReference>
<evidence type="ECO:0000256" key="2">
    <source>
        <dbReference type="ARBA" id="ARBA00022737"/>
    </source>
</evidence>
<gene>
    <name evidence="5" type="ORF">RQ831_19185</name>
</gene>